<proteinExistence type="predicted"/>
<feature type="compositionally biased region" description="Basic and acidic residues" evidence="1">
    <location>
        <begin position="427"/>
        <end position="457"/>
    </location>
</feature>
<evidence type="ECO:0000313" key="3">
    <source>
        <dbReference type="EMBL" id="GMI45711.1"/>
    </source>
</evidence>
<name>A0A9W7GJ75_9STRA</name>
<feature type="region of interest" description="Disordered" evidence="1">
    <location>
        <begin position="167"/>
        <end position="188"/>
    </location>
</feature>
<dbReference type="AlphaFoldDB" id="A0A9W7GJ75"/>
<feature type="region of interest" description="Disordered" evidence="1">
    <location>
        <begin position="95"/>
        <end position="147"/>
    </location>
</feature>
<dbReference type="Pfam" id="PF00240">
    <property type="entry name" value="ubiquitin"/>
    <property type="match status" value="1"/>
</dbReference>
<reference evidence="4" key="1">
    <citation type="journal article" date="2023" name="Commun. Biol.">
        <title>Genome analysis of Parmales, the sister group of diatoms, reveals the evolutionary specialization of diatoms from phago-mixotrophs to photoautotrophs.</title>
        <authorList>
            <person name="Ban H."/>
            <person name="Sato S."/>
            <person name="Yoshikawa S."/>
            <person name="Yamada K."/>
            <person name="Nakamura Y."/>
            <person name="Ichinomiya M."/>
            <person name="Sato N."/>
            <person name="Blanc-Mathieu R."/>
            <person name="Endo H."/>
            <person name="Kuwata A."/>
            <person name="Ogata H."/>
        </authorList>
    </citation>
    <scope>NUCLEOTIDE SEQUENCE [LARGE SCALE GENOMIC DNA]</scope>
</reference>
<feature type="compositionally biased region" description="Low complexity" evidence="1">
    <location>
        <begin position="168"/>
        <end position="183"/>
    </location>
</feature>
<dbReference type="OrthoDB" id="428577at2759"/>
<gene>
    <name evidence="3" type="ORF">TrCOL_g12974</name>
</gene>
<dbReference type="InterPro" id="IPR029071">
    <property type="entry name" value="Ubiquitin-like_domsf"/>
</dbReference>
<feature type="compositionally biased region" description="Basic and acidic residues" evidence="1">
    <location>
        <begin position="687"/>
        <end position="696"/>
    </location>
</feature>
<feature type="region of interest" description="Disordered" evidence="1">
    <location>
        <begin position="495"/>
        <end position="570"/>
    </location>
</feature>
<feature type="compositionally biased region" description="Low complexity" evidence="1">
    <location>
        <begin position="124"/>
        <end position="142"/>
    </location>
</feature>
<keyword evidence="4" id="KW-1185">Reference proteome</keyword>
<evidence type="ECO:0000259" key="2">
    <source>
        <dbReference type="PROSITE" id="PS50053"/>
    </source>
</evidence>
<comment type="caution">
    <text evidence="3">The sequence shown here is derived from an EMBL/GenBank/DDBJ whole genome shotgun (WGS) entry which is preliminary data.</text>
</comment>
<feature type="region of interest" description="Disordered" evidence="1">
    <location>
        <begin position="677"/>
        <end position="730"/>
    </location>
</feature>
<feature type="compositionally biased region" description="Acidic residues" evidence="1">
    <location>
        <begin position="697"/>
        <end position="714"/>
    </location>
</feature>
<dbReference type="SMART" id="SM00213">
    <property type="entry name" value="UBQ"/>
    <property type="match status" value="1"/>
</dbReference>
<feature type="compositionally biased region" description="Basic residues" evidence="1">
    <location>
        <begin position="843"/>
        <end position="853"/>
    </location>
</feature>
<feature type="region of interest" description="Disordered" evidence="1">
    <location>
        <begin position="392"/>
        <end position="457"/>
    </location>
</feature>
<dbReference type="EMBL" id="BRYA01000261">
    <property type="protein sequence ID" value="GMI45711.1"/>
    <property type="molecule type" value="Genomic_DNA"/>
</dbReference>
<dbReference type="InterPro" id="IPR016197">
    <property type="entry name" value="Chromo-like_dom_sf"/>
</dbReference>
<feature type="compositionally biased region" description="Acidic residues" evidence="1">
    <location>
        <begin position="529"/>
        <end position="555"/>
    </location>
</feature>
<feature type="compositionally biased region" description="Polar residues" evidence="1">
    <location>
        <begin position="101"/>
        <end position="123"/>
    </location>
</feature>
<feature type="compositionally biased region" description="Basic and acidic residues" evidence="1">
    <location>
        <begin position="809"/>
        <end position="819"/>
    </location>
</feature>
<sequence>MNSPQMVDLDDSKPEASWKINIRPLSTASLPVSITLPPSSNISSLRSLIEEKMEIKSEDQRLIYRGKMLDDTKNKSPVRIKDVGGLSDGCTIHLVPRSRPKSSSNPEAVSQSISLPNSPTRDTLASAAAAASPAGSLGASPPTRTPENFASRAEALLSTIRNRRQRNLQEQRLLSSSSPTSSDDGSRNFEPLRQNLLTIHTLLTSSQALGARWYVGQWVDVKDTVNQWLEATIIDIATAEEVRIEGEDVDGTRNNRLRGRMPMDPPVAAGDLGERSRLLRGASDPTQLLLIHYNGWPTRWDEWIRGDSARIAPFRSITRHVAEGSAGSSPSPNHELVNPPATNIRTPSALEVTGKSEDAAGVEGFSSLLPEMARVMKFVDGEMSKFVEVMRGDRGGESKTDEESHGRNTLPWLKSSEKEIIGLGEEDGGRGEQPEGCKEDDPSGNRTESAKDKEGFKDMAERLQYLAPLMDRLGRLLTDSATHASQLGEIVEKLGNKGEEEESDEEEGGEDGVQDKPGVLTDEENTKAEEEEGGGGKYDEDEVADDASSGSDDDLFSPPSPPPSMLSSSAPAAFSLGIRDGAGGGPEGALSASPPFPHLHSLINSSPSPRMLGGAGALLTTAIREAAAGASGGGGGGGLGGRSGAAGTLLASYLLGGGGTNGNIDIHIHAIVSPRDGGGGVGGALERAAEENNREDNEGEGEQEEEEEEEEEEGFASRQIDFGGGEEDLYGERNVGEQFEGESVEVVRGADRDANVDGGQGAEVDESFESAGSSMNGAVYGGDAVGDEAACGVVDISATAAAGKKELKNVGDGNASEKNKVKRENKKDREKRKSSSVGMLGKLFRKTLGRKKS</sequence>
<protein>
    <recommendedName>
        <fullName evidence="2">Ubiquitin-like domain-containing protein</fullName>
    </recommendedName>
</protein>
<dbReference type="InterPro" id="IPR000626">
    <property type="entry name" value="Ubiquitin-like_dom"/>
</dbReference>
<feature type="compositionally biased region" description="Basic and acidic residues" evidence="1">
    <location>
        <begin position="392"/>
        <end position="406"/>
    </location>
</feature>
<dbReference type="SUPFAM" id="SSF54160">
    <property type="entry name" value="Chromo domain-like"/>
    <property type="match status" value="1"/>
</dbReference>
<evidence type="ECO:0000313" key="4">
    <source>
        <dbReference type="Proteomes" id="UP001165065"/>
    </source>
</evidence>
<feature type="compositionally biased region" description="Acidic residues" evidence="1">
    <location>
        <begin position="499"/>
        <end position="512"/>
    </location>
</feature>
<dbReference type="CDD" id="cd20104">
    <property type="entry name" value="MBT_PHF20L1-like"/>
    <property type="match status" value="1"/>
</dbReference>
<evidence type="ECO:0000256" key="1">
    <source>
        <dbReference type="SAM" id="MobiDB-lite"/>
    </source>
</evidence>
<dbReference type="Gene3D" id="2.30.30.140">
    <property type="match status" value="1"/>
</dbReference>
<organism evidence="3 4">
    <name type="scientific">Triparma columacea</name>
    <dbReference type="NCBI Taxonomy" id="722753"/>
    <lineage>
        <taxon>Eukaryota</taxon>
        <taxon>Sar</taxon>
        <taxon>Stramenopiles</taxon>
        <taxon>Ochrophyta</taxon>
        <taxon>Bolidophyceae</taxon>
        <taxon>Parmales</taxon>
        <taxon>Triparmaceae</taxon>
        <taxon>Triparma</taxon>
    </lineage>
</organism>
<accession>A0A9W7GJ75</accession>
<feature type="region of interest" description="Disordered" evidence="1">
    <location>
        <begin position="809"/>
        <end position="853"/>
    </location>
</feature>
<dbReference type="PROSITE" id="PS50053">
    <property type="entry name" value="UBIQUITIN_2"/>
    <property type="match status" value="1"/>
</dbReference>
<dbReference type="SUPFAM" id="SSF54236">
    <property type="entry name" value="Ubiquitin-like"/>
    <property type="match status" value="1"/>
</dbReference>
<feature type="domain" description="Ubiquitin-like" evidence="2">
    <location>
        <begin position="18"/>
        <end position="101"/>
    </location>
</feature>
<dbReference type="CDD" id="cd17039">
    <property type="entry name" value="Ubl_ubiquitin_like"/>
    <property type="match status" value="1"/>
</dbReference>
<dbReference type="Gene3D" id="3.10.20.90">
    <property type="entry name" value="Phosphatidylinositol 3-kinase Catalytic Subunit, Chain A, domain 1"/>
    <property type="match status" value="1"/>
</dbReference>
<dbReference type="Proteomes" id="UP001165065">
    <property type="component" value="Unassembled WGS sequence"/>
</dbReference>